<dbReference type="HOGENOM" id="CLU_923204_0_0_2"/>
<evidence type="ECO:0000313" key="2">
    <source>
        <dbReference type="Proteomes" id="UP000033063"/>
    </source>
</evidence>
<gene>
    <name evidence="1" type="ORF">MSMAL_2030</name>
</gene>
<evidence type="ECO:0008006" key="3">
    <source>
        <dbReference type="Google" id="ProtNLM"/>
    </source>
</evidence>
<dbReference type="InterPro" id="IPR015947">
    <property type="entry name" value="PUA-like_sf"/>
</dbReference>
<reference evidence="1 2" key="1">
    <citation type="submission" date="2014-07" db="EMBL/GenBank/DDBJ databases">
        <title>Methanogenic archaea and the global carbon cycle.</title>
        <authorList>
            <person name="Henriksen J.R."/>
            <person name="Luke J."/>
            <person name="Reinhart S."/>
            <person name="Benedict M.N."/>
            <person name="Youngblut N.D."/>
            <person name="Metcalf M.E."/>
            <person name="Whitaker R.J."/>
            <person name="Metcalf W.W."/>
        </authorList>
    </citation>
    <scope>NUCLEOTIDE SEQUENCE [LARGE SCALE GENOMIC DNA]</scope>
    <source>
        <strain evidence="1 2">LYC</strain>
    </source>
</reference>
<name>A0A0E3RQ22_METMZ</name>
<dbReference type="SUPFAM" id="SSF88697">
    <property type="entry name" value="PUA domain-like"/>
    <property type="match status" value="1"/>
</dbReference>
<evidence type="ECO:0000313" key="1">
    <source>
        <dbReference type="EMBL" id="AKB68573.1"/>
    </source>
</evidence>
<proteinExistence type="predicted"/>
<accession>A0A0E3RQ22</accession>
<dbReference type="EMBL" id="CP009513">
    <property type="protein sequence ID" value="AKB68573.1"/>
    <property type="molecule type" value="Genomic_DNA"/>
</dbReference>
<organism evidence="1 2">
    <name type="scientific">Methanosarcina mazei LYC</name>
    <dbReference type="NCBI Taxonomy" id="1434114"/>
    <lineage>
        <taxon>Archaea</taxon>
        <taxon>Methanobacteriati</taxon>
        <taxon>Methanobacteriota</taxon>
        <taxon>Stenosarchaea group</taxon>
        <taxon>Methanomicrobia</taxon>
        <taxon>Methanosarcinales</taxon>
        <taxon>Methanosarcinaceae</taxon>
        <taxon>Methanosarcina</taxon>
    </lineage>
</organism>
<dbReference type="Gene3D" id="2.30.130.30">
    <property type="entry name" value="Hypothetical protein"/>
    <property type="match status" value="1"/>
</dbReference>
<dbReference type="PATRIC" id="fig|1434114.4.peg.2578"/>
<sequence>MNVLLSIKPTYVEEIINGNKKYEFRKAIFKNPHEIKKVFIYSSRPVKKIIGAFTIGKIVKGTPKDLWNQCGDFAGIGKEDFFSYFKNKHQGFAITIENLEIFSKPVDPYTSITDFKAPQSFCYIDNDFLELFTKNLADTEETNKNFNEKCGKILRMTIHIEDYLDLFISNYFCVSQDRKMFLLKDLIITTLNFDRKKNIFLEICKEEGIEKNITNDINEKLSFIQSVRNRIAHDDTYFYPDKNEITLLKRKSITYKRDELRITDDLVKEIDEKSLSCRSKINDVYLKIFNNSKEQNLNVFW</sequence>
<dbReference type="Proteomes" id="UP000033063">
    <property type="component" value="Chromosome"/>
</dbReference>
<protein>
    <recommendedName>
        <fullName evidence="3">ASCH domain-containing protein</fullName>
    </recommendedName>
</protein>
<dbReference type="AlphaFoldDB" id="A0A0E3RQ22"/>